<evidence type="ECO:0000313" key="8">
    <source>
        <dbReference type="Proteomes" id="UP001262754"/>
    </source>
</evidence>
<evidence type="ECO:0000256" key="4">
    <source>
        <dbReference type="ARBA" id="ARBA00023136"/>
    </source>
</evidence>
<dbReference type="Pfam" id="PF06271">
    <property type="entry name" value="RDD"/>
    <property type="match status" value="1"/>
</dbReference>
<comment type="caution">
    <text evidence="7">The sequence shown here is derived from an EMBL/GenBank/DDBJ whole genome shotgun (WGS) entry which is preliminary data.</text>
</comment>
<keyword evidence="3 5" id="KW-1133">Transmembrane helix</keyword>
<dbReference type="InterPro" id="IPR010432">
    <property type="entry name" value="RDD"/>
</dbReference>
<organism evidence="7 8">
    <name type="scientific">Caulobacter rhizosphaerae</name>
    <dbReference type="NCBI Taxonomy" id="2010972"/>
    <lineage>
        <taxon>Bacteria</taxon>
        <taxon>Pseudomonadati</taxon>
        <taxon>Pseudomonadota</taxon>
        <taxon>Alphaproteobacteria</taxon>
        <taxon>Caulobacterales</taxon>
        <taxon>Caulobacteraceae</taxon>
        <taxon>Caulobacter</taxon>
    </lineage>
</organism>
<name>A0ABU1MUV0_9CAUL</name>
<keyword evidence="8" id="KW-1185">Reference proteome</keyword>
<dbReference type="RefSeq" id="WP_310029205.1">
    <property type="nucleotide sequence ID" value="NZ_JAVDRL010000002.1"/>
</dbReference>
<evidence type="ECO:0000256" key="3">
    <source>
        <dbReference type="ARBA" id="ARBA00022989"/>
    </source>
</evidence>
<evidence type="ECO:0000256" key="2">
    <source>
        <dbReference type="ARBA" id="ARBA00022692"/>
    </source>
</evidence>
<keyword evidence="2 5" id="KW-0812">Transmembrane</keyword>
<gene>
    <name evidence="7" type="ORF">J2800_000692</name>
</gene>
<accession>A0ABU1MUV0</accession>
<proteinExistence type="predicted"/>
<feature type="transmembrane region" description="Helical" evidence="5">
    <location>
        <begin position="162"/>
        <end position="183"/>
    </location>
</feature>
<evidence type="ECO:0000313" key="7">
    <source>
        <dbReference type="EMBL" id="MDR6529968.1"/>
    </source>
</evidence>
<evidence type="ECO:0000259" key="6">
    <source>
        <dbReference type="Pfam" id="PF06271"/>
    </source>
</evidence>
<dbReference type="EMBL" id="JAVDRL010000002">
    <property type="protein sequence ID" value="MDR6529968.1"/>
    <property type="molecule type" value="Genomic_DNA"/>
</dbReference>
<protein>
    <submittedName>
        <fullName evidence="7">RDD family membrane protein YckC</fullName>
    </submittedName>
</protein>
<evidence type="ECO:0000256" key="1">
    <source>
        <dbReference type="ARBA" id="ARBA00004141"/>
    </source>
</evidence>
<reference evidence="7 8" key="1">
    <citation type="submission" date="2023-07" db="EMBL/GenBank/DDBJ databases">
        <title>Sorghum-associated microbial communities from plants grown in Nebraska, USA.</title>
        <authorList>
            <person name="Schachtman D."/>
        </authorList>
    </citation>
    <scope>NUCLEOTIDE SEQUENCE [LARGE SCALE GENOMIC DNA]</scope>
    <source>
        <strain evidence="7 8">DS2154</strain>
    </source>
</reference>
<dbReference type="Proteomes" id="UP001262754">
    <property type="component" value="Unassembled WGS sequence"/>
</dbReference>
<comment type="subcellular location">
    <subcellularLocation>
        <location evidence="1">Membrane</location>
        <topology evidence="1">Multi-pass membrane protein</topology>
    </subcellularLocation>
</comment>
<sequence>MAALIDWILVGALVSTVGAVAYGRTGGQVRVQQAVLMTTACAPTRTAPRGLELPVGFRIDSAVLCTSRFFGREVNRFVRLNQVQQSGNVITTTWRAGAVDLDGRFLPRVFFADSLTGILLLVGLTLSEGLVGTSLGKALAGVRVVDTRTGKSTLRGALIRNLVVYGLWAIFNLVSILNAMGLVDLGLGGASLVASIVFGLAVLAVFIAMAFQRPDPFYDRWAGVQVRRR</sequence>
<keyword evidence="4 5" id="KW-0472">Membrane</keyword>
<feature type="transmembrane region" description="Helical" evidence="5">
    <location>
        <begin position="189"/>
        <end position="211"/>
    </location>
</feature>
<feature type="domain" description="RDD" evidence="6">
    <location>
        <begin position="116"/>
        <end position="222"/>
    </location>
</feature>
<evidence type="ECO:0000256" key="5">
    <source>
        <dbReference type="SAM" id="Phobius"/>
    </source>
</evidence>